<protein>
    <submittedName>
        <fullName evidence="3">Oxidoreductase</fullName>
    </submittedName>
</protein>
<proteinExistence type="predicted"/>
<gene>
    <name evidence="3" type="ORF">AW736_07650</name>
</gene>
<name>A0A178IMT8_9BACT</name>
<sequence length="469" mass="52168">MIIPQSHAPGPAGAKPLSRTSAPVRFAFVGTGGRVRTFLDPVPARFPAEAAIVGLCDASIVRARFHQKRLRERFGYGEVPVYQAADFGRMLRETRPDVVVVCTVDCEHDRYIIEALRAGCDAVTEKPMTTTAAKCAAILRAAGESERAVRVCFNYRWIPGATKVREILRDGVIGKVRHVTLEYLLNTSHGADYFRRWHSEKHNSGGLLVHKSTHHFDLVNWWIDAIPSEVFAHGALQFYGRENAIRRGDEAFTRYPRYYGQGPMSADPFAYDYSRSMIQDIPYEKAIYLGEAEKETGYVRDRNVFRNGIDIEDTMNVLVRYRDGTLLNYSLNAFSPYEGFRVAFNGDRGRVEYREFHGAHLAPDAGIGQEHAHAGRSELRVFPHFKPSYSVEVPVIHGAHGGSDDLLQEQIFSSTPPVDPFQRAAGPEQGAASILIGIAANESIATGKPVSVSSLVPLRPDAIRLGELR</sequence>
<evidence type="ECO:0000313" key="3">
    <source>
        <dbReference type="EMBL" id="OAM90509.1"/>
    </source>
</evidence>
<dbReference type="Gene3D" id="3.30.360.10">
    <property type="entry name" value="Dihydrodipicolinate Reductase, domain 2"/>
    <property type="match status" value="1"/>
</dbReference>
<evidence type="ECO:0000259" key="1">
    <source>
        <dbReference type="Pfam" id="PF01408"/>
    </source>
</evidence>
<dbReference type="InterPro" id="IPR000683">
    <property type="entry name" value="Gfo/Idh/MocA-like_OxRdtase_N"/>
</dbReference>
<evidence type="ECO:0000259" key="2">
    <source>
        <dbReference type="Pfam" id="PF02894"/>
    </source>
</evidence>
<keyword evidence="4" id="KW-1185">Reference proteome</keyword>
<dbReference type="SUPFAM" id="SSF51735">
    <property type="entry name" value="NAD(P)-binding Rossmann-fold domains"/>
    <property type="match status" value="1"/>
</dbReference>
<dbReference type="EMBL" id="LRRQ01000056">
    <property type="protein sequence ID" value="OAM90509.1"/>
    <property type="molecule type" value="Genomic_DNA"/>
</dbReference>
<dbReference type="PANTHER" id="PTHR43377">
    <property type="entry name" value="BILIVERDIN REDUCTASE A"/>
    <property type="match status" value="1"/>
</dbReference>
<dbReference type="Proteomes" id="UP000078486">
    <property type="component" value="Unassembled WGS sequence"/>
</dbReference>
<feature type="domain" description="Gfo/Idh/MocA-like oxidoreductase C-terminal" evidence="2">
    <location>
        <begin position="165"/>
        <end position="452"/>
    </location>
</feature>
<dbReference type="InterPro" id="IPR004104">
    <property type="entry name" value="Gfo/Idh/MocA-like_OxRdtase_C"/>
</dbReference>
<accession>A0A178IMT8</accession>
<comment type="caution">
    <text evidence="3">The sequence shown here is derived from an EMBL/GenBank/DDBJ whole genome shotgun (WGS) entry which is preliminary data.</text>
</comment>
<evidence type="ECO:0000313" key="4">
    <source>
        <dbReference type="Proteomes" id="UP000078486"/>
    </source>
</evidence>
<dbReference type="GO" id="GO:0000166">
    <property type="term" value="F:nucleotide binding"/>
    <property type="evidence" value="ECO:0007669"/>
    <property type="project" value="InterPro"/>
</dbReference>
<dbReference type="RefSeq" id="WP_084441995.1">
    <property type="nucleotide sequence ID" value="NZ_CP109796.1"/>
</dbReference>
<dbReference type="SUPFAM" id="SSF55347">
    <property type="entry name" value="Glyceraldehyde-3-phosphate dehydrogenase-like, C-terminal domain"/>
    <property type="match status" value="1"/>
</dbReference>
<dbReference type="InterPro" id="IPR051450">
    <property type="entry name" value="Gfo/Idh/MocA_Oxidoreductases"/>
</dbReference>
<dbReference type="Gene3D" id="3.40.50.720">
    <property type="entry name" value="NAD(P)-binding Rossmann-like Domain"/>
    <property type="match status" value="1"/>
</dbReference>
<organism evidence="3 4">
    <name type="scientific">Termitidicoccus mucosus</name>
    <dbReference type="NCBI Taxonomy" id="1184151"/>
    <lineage>
        <taxon>Bacteria</taxon>
        <taxon>Pseudomonadati</taxon>
        <taxon>Verrucomicrobiota</taxon>
        <taxon>Opitutia</taxon>
        <taxon>Opitutales</taxon>
        <taxon>Opitutaceae</taxon>
        <taxon>Termitidicoccus</taxon>
    </lineage>
</organism>
<dbReference type="AlphaFoldDB" id="A0A178IMT8"/>
<dbReference type="Pfam" id="PF01408">
    <property type="entry name" value="GFO_IDH_MocA"/>
    <property type="match status" value="1"/>
</dbReference>
<dbReference type="PANTHER" id="PTHR43377:SF2">
    <property type="entry name" value="BINDING ROSSMANN FOLD OXIDOREDUCTASE, PUTATIVE (AFU_ORTHOLOGUE AFUA_4G00560)-RELATED"/>
    <property type="match status" value="1"/>
</dbReference>
<reference evidence="3 4" key="1">
    <citation type="submission" date="2016-01" db="EMBL/GenBank/DDBJ databases">
        <title>High potential of lignocellulose degradation of a new Verrucomicrobia species.</title>
        <authorList>
            <person name="Wang Y."/>
            <person name="Shi Y."/>
            <person name="Qiu Z."/>
            <person name="Liu S."/>
            <person name="Yang H."/>
        </authorList>
    </citation>
    <scope>NUCLEOTIDE SEQUENCE [LARGE SCALE GENOMIC DNA]</scope>
    <source>
        <strain evidence="3 4">TSB47</strain>
    </source>
</reference>
<feature type="domain" description="Gfo/Idh/MocA-like oxidoreductase N-terminal" evidence="1">
    <location>
        <begin position="24"/>
        <end position="151"/>
    </location>
</feature>
<dbReference type="OrthoDB" id="9781031at2"/>
<dbReference type="STRING" id="1184151.AW736_07650"/>
<dbReference type="InterPro" id="IPR036291">
    <property type="entry name" value="NAD(P)-bd_dom_sf"/>
</dbReference>
<dbReference type="Pfam" id="PF02894">
    <property type="entry name" value="GFO_IDH_MocA_C"/>
    <property type="match status" value="1"/>
</dbReference>